<evidence type="ECO:0000256" key="6">
    <source>
        <dbReference type="ARBA" id="ARBA00022840"/>
    </source>
</evidence>
<dbReference type="PROSITE" id="PS00211">
    <property type="entry name" value="ABC_TRANSPORTER_1"/>
    <property type="match status" value="1"/>
</dbReference>
<evidence type="ECO:0000313" key="10">
    <source>
        <dbReference type="Proteomes" id="UP000436483"/>
    </source>
</evidence>
<evidence type="ECO:0000256" key="7">
    <source>
        <dbReference type="ARBA" id="ARBA00023136"/>
    </source>
</evidence>
<evidence type="ECO:0000256" key="2">
    <source>
        <dbReference type="ARBA" id="ARBA00005417"/>
    </source>
</evidence>
<comment type="similarity">
    <text evidence="2">Belongs to the ABC transporter superfamily.</text>
</comment>
<dbReference type="GO" id="GO:0005524">
    <property type="term" value="F:ATP binding"/>
    <property type="evidence" value="ECO:0007669"/>
    <property type="project" value="UniProtKB-KW"/>
</dbReference>
<dbReference type="PANTHER" id="PTHR43297:SF7">
    <property type="entry name" value="D,D-DIPEPTIDE TRANSPORT ATP-BINDING PROTEIN DDPD-RELATED"/>
    <property type="match status" value="1"/>
</dbReference>
<evidence type="ECO:0000256" key="3">
    <source>
        <dbReference type="ARBA" id="ARBA00022448"/>
    </source>
</evidence>
<gene>
    <name evidence="9" type="ORF">GR328_21710</name>
</gene>
<comment type="subcellular location">
    <subcellularLocation>
        <location evidence="1">Cell inner membrane</location>
        <topology evidence="1">Peripheral membrane protein</topology>
    </subcellularLocation>
</comment>
<dbReference type="Gene3D" id="3.40.50.300">
    <property type="entry name" value="P-loop containing nucleotide triphosphate hydrolases"/>
    <property type="match status" value="2"/>
</dbReference>
<dbReference type="GO" id="GO:0005886">
    <property type="term" value="C:plasma membrane"/>
    <property type="evidence" value="ECO:0007669"/>
    <property type="project" value="UniProtKB-SubCell"/>
</dbReference>
<dbReference type="SMART" id="SM00382">
    <property type="entry name" value="AAA"/>
    <property type="match status" value="2"/>
</dbReference>
<dbReference type="InterPro" id="IPR050388">
    <property type="entry name" value="ABC_Ni/Peptide_Import"/>
</dbReference>
<keyword evidence="5" id="KW-0547">Nucleotide-binding</keyword>
<evidence type="ECO:0000256" key="4">
    <source>
        <dbReference type="ARBA" id="ARBA00022475"/>
    </source>
</evidence>
<dbReference type="GO" id="GO:0016887">
    <property type="term" value="F:ATP hydrolysis activity"/>
    <property type="evidence" value="ECO:0007669"/>
    <property type="project" value="InterPro"/>
</dbReference>
<comment type="caution">
    <text evidence="9">The sequence shown here is derived from an EMBL/GenBank/DDBJ whole genome shotgun (WGS) entry which is preliminary data.</text>
</comment>
<proteinExistence type="inferred from homology"/>
<dbReference type="RefSeq" id="WP_160887572.1">
    <property type="nucleotide sequence ID" value="NZ_WURB01000025.1"/>
</dbReference>
<dbReference type="Pfam" id="PF00005">
    <property type="entry name" value="ABC_tran"/>
    <property type="match status" value="2"/>
</dbReference>
<name>A0A7X3SR73_9HYPH</name>
<accession>A0A7X3SR73</accession>
<keyword evidence="10" id="KW-1185">Reference proteome</keyword>
<feature type="domain" description="ABC transporter" evidence="8">
    <location>
        <begin position="266"/>
        <end position="475"/>
    </location>
</feature>
<keyword evidence="4" id="KW-1003">Cell membrane</keyword>
<dbReference type="OrthoDB" id="9802264at2"/>
<dbReference type="PROSITE" id="PS50893">
    <property type="entry name" value="ABC_TRANSPORTER_2"/>
    <property type="match status" value="2"/>
</dbReference>
<dbReference type="InterPro" id="IPR027417">
    <property type="entry name" value="P-loop_NTPase"/>
</dbReference>
<feature type="domain" description="ABC transporter" evidence="8">
    <location>
        <begin position="4"/>
        <end position="245"/>
    </location>
</feature>
<dbReference type="InterPro" id="IPR017871">
    <property type="entry name" value="ABC_transporter-like_CS"/>
</dbReference>
<evidence type="ECO:0000259" key="8">
    <source>
        <dbReference type="PROSITE" id="PS50893"/>
    </source>
</evidence>
<evidence type="ECO:0000313" key="9">
    <source>
        <dbReference type="EMBL" id="MXQ14028.1"/>
    </source>
</evidence>
<dbReference type="InterPro" id="IPR003593">
    <property type="entry name" value="AAA+_ATPase"/>
</dbReference>
<organism evidence="9 10">
    <name type="scientific">Microvirga makkahensis</name>
    <dbReference type="NCBI Taxonomy" id="1128670"/>
    <lineage>
        <taxon>Bacteria</taxon>
        <taxon>Pseudomonadati</taxon>
        <taxon>Pseudomonadota</taxon>
        <taxon>Alphaproteobacteria</taxon>
        <taxon>Hyphomicrobiales</taxon>
        <taxon>Methylobacteriaceae</taxon>
        <taxon>Microvirga</taxon>
    </lineage>
</organism>
<dbReference type="SUPFAM" id="SSF52540">
    <property type="entry name" value="P-loop containing nucleoside triphosphate hydrolases"/>
    <property type="match status" value="2"/>
</dbReference>
<dbReference type="Proteomes" id="UP000436483">
    <property type="component" value="Unassembled WGS sequence"/>
</dbReference>
<keyword evidence="6 9" id="KW-0067">ATP-binding</keyword>
<dbReference type="AlphaFoldDB" id="A0A7X3SR73"/>
<sequence length="476" mass="50926">MTALLVADGVRVFARERIVEPASLSLHPGRPFTILGETGSGKSLLAQAIMGTLPKGLRAEGSVTIAGQRLSLAVGQGHRSLWGRVISVLPQEPWLALDPTMRAREQVAEGYGFVRGLSVADAARRAQVDLANLGLADASGKLPSQLSGGMAQRVAFAAARAGGARIVIADEPTKGLDVARRDDVIALLLREVAEGGGLLTITHDLALARRMGGDLAVMLDGVIIEQGPAEEVLGDPQHAYTRRLIEADPAHWPDGQPRKAAGAPMLVAEGVGKSRGGQRLFSGLNLAVHPGEIIGVTGPSGCGKSTFGDILLRLLPPDEGNVRRAGGQPAIKFQKLYQDPPSAFPHRITLRRAILDLVKLHGLDAARIEPLMARLRLAPALLDRLPAEVSGGELQRFALLRVLLLDPVFLFADEPTSRLDLITQQEMIELLVELARERTCAVLIVSHDAELIRKVSDREIRFTGKKDLDQVEPKAA</sequence>
<keyword evidence="3" id="KW-0813">Transport</keyword>
<dbReference type="InterPro" id="IPR003439">
    <property type="entry name" value="ABC_transporter-like_ATP-bd"/>
</dbReference>
<evidence type="ECO:0000256" key="5">
    <source>
        <dbReference type="ARBA" id="ARBA00022741"/>
    </source>
</evidence>
<reference evidence="9 10" key="1">
    <citation type="submission" date="2019-12" db="EMBL/GenBank/DDBJ databases">
        <authorList>
            <person name="Yuan C.-G."/>
        </authorList>
    </citation>
    <scope>NUCLEOTIDE SEQUENCE [LARGE SCALE GENOMIC DNA]</scope>
    <source>
        <strain evidence="9 10">KCTC 23863</strain>
    </source>
</reference>
<protein>
    <submittedName>
        <fullName evidence="9">ATP-binding cassette domain-containing protein</fullName>
    </submittedName>
</protein>
<evidence type="ECO:0000256" key="1">
    <source>
        <dbReference type="ARBA" id="ARBA00004417"/>
    </source>
</evidence>
<dbReference type="EMBL" id="WURB01000025">
    <property type="protein sequence ID" value="MXQ14028.1"/>
    <property type="molecule type" value="Genomic_DNA"/>
</dbReference>
<reference evidence="9 10" key="2">
    <citation type="submission" date="2020-01" db="EMBL/GenBank/DDBJ databases">
        <title>Microvirga sp. nov., an arsenate reduction bacterium isolated from Tibet hotspring sediments.</title>
        <authorList>
            <person name="Xian W.-D."/>
            <person name="Li W.-J."/>
        </authorList>
    </citation>
    <scope>NUCLEOTIDE SEQUENCE [LARGE SCALE GENOMIC DNA]</scope>
    <source>
        <strain evidence="9 10">KCTC 23863</strain>
    </source>
</reference>
<keyword evidence="7" id="KW-0472">Membrane</keyword>
<dbReference type="PANTHER" id="PTHR43297">
    <property type="entry name" value="OLIGOPEPTIDE TRANSPORT ATP-BINDING PROTEIN APPD"/>
    <property type="match status" value="1"/>
</dbReference>